<evidence type="ECO:0000313" key="2">
    <source>
        <dbReference type="WBParaSite" id="ALUE_0000054701-mRNA-1"/>
    </source>
</evidence>
<name>A0A0M3HGA2_ASCLU</name>
<dbReference type="Proteomes" id="UP000036681">
    <property type="component" value="Unplaced"/>
</dbReference>
<sequence length="145" mass="16825">MHQNFAVTPIVNIVYKQYKQYSTLSCKIIRSEQFQDIPPGFAEVLPPEIVAKLRAIHKDDSLSWEQKREKLDKIMDTVPESIIQKLPPPPFVDKLPADVKTKLMNIHKQKGLSWHQRHEKIHEFIATLPEDIKRLLPPPPPPPRS</sequence>
<organism evidence="1 2">
    <name type="scientific">Ascaris lumbricoides</name>
    <name type="common">Giant roundworm</name>
    <dbReference type="NCBI Taxonomy" id="6252"/>
    <lineage>
        <taxon>Eukaryota</taxon>
        <taxon>Metazoa</taxon>
        <taxon>Ecdysozoa</taxon>
        <taxon>Nematoda</taxon>
        <taxon>Chromadorea</taxon>
        <taxon>Rhabditida</taxon>
        <taxon>Spirurina</taxon>
        <taxon>Ascaridomorpha</taxon>
        <taxon>Ascaridoidea</taxon>
        <taxon>Ascarididae</taxon>
        <taxon>Ascaris</taxon>
    </lineage>
</organism>
<keyword evidence="1" id="KW-1185">Reference proteome</keyword>
<reference evidence="2" key="1">
    <citation type="submission" date="2017-02" db="UniProtKB">
        <authorList>
            <consortium name="WormBaseParasite"/>
        </authorList>
    </citation>
    <scope>IDENTIFICATION</scope>
</reference>
<dbReference type="AlphaFoldDB" id="A0A0M3HGA2"/>
<dbReference type="WBParaSite" id="ALUE_0000054701-mRNA-1">
    <property type="protein sequence ID" value="ALUE_0000054701-mRNA-1"/>
    <property type="gene ID" value="ALUE_0000054701"/>
</dbReference>
<protein>
    <submittedName>
        <fullName evidence="2">DUF5600 domain-containing protein</fullName>
    </submittedName>
</protein>
<proteinExistence type="predicted"/>
<accession>A0A0M3HGA2</accession>
<evidence type="ECO:0000313" key="1">
    <source>
        <dbReference type="Proteomes" id="UP000036681"/>
    </source>
</evidence>